<reference evidence="18 19" key="1">
    <citation type="journal article" date="2015" name="Nature">
        <title>rRNA introns, odd ribosomes, and small enigmatic genomes across a large radiation of phyla.</title>
        <authorList>
            <person name="Brown C.T."/>
            <person name="Hug L.A."/>
            <person name="Thomas B.C."/>
            <person name="Sharon I."/>
            <person name="Castelle C.J."/>
            <person name="Singh A."/>
            <person name="Wilkins M.J."/>
            <person name="Williams K.H."/>
            <person name="Banfield J.F."/>
        </authorList>
    </citation>
    <scope>NUCLEOTIDE SEQUENCE [LARGE SCALE GENOMIC DNA]</scope>
</reference>
<organism evidence="18 19">
    <name type="scientific">Candidatus Jorgensenbacteria bacterium GW2011_GWA2_45_9</name>
    <dbReference type="NCBI Taxonomy" id="1618663"/>
    <lineage>
        <taxon>Bacteria</taxon>
        <taxon>Candidatus Joergenseniibacteriota</taxon>
    </lineage>
</organism>
<dbReference type="EC" id="6.1.1.11" evidence="4 14"/>
<comment type="catalytic activity">
    <reaction evidence="13">
        <text>tRNA(Ser) + L-serine + ATP = L-seryl-tRNA(Ser) + AMP + diphosphate + H(+)</text>
        <dbReference type="Rhea" id="RHEA:12292"/>
        <dbReference type="Rhea" id="RHEA-COMP:9669"/>
        <dbReference type="Rhea" id="RHEA-COMP:9703"/>
        <dbReference type="ChEBI" id="CHEBI:15378"/>
        <dbReference type="ChEBI" id="CHEBI:30616"/>
        <dbReference type="ChEBI" id="CHEBI:33019"/>
        <dbReference type="ChEBI" id="CHEBI:33384"/>
        <dbReference type="ChEBI" id="CHEBI:78442"/>
        <dbReference type="ChEBI" id="CHEBI:78533"/>
        <dbReference type="ChEBI" id="CHEBI:456215"/>
        <dbReference type="EC" id="6.1.1.11"/>
    </reaction>
</comment>
<feature type="binding site" evidence="16">
    <location>
        <begin position="258"/>
        <end position="260"/>
    </location>
    <ligand>
        <name>ATP</name>
        <dbReference type="ChEBI" id="CHEBI:30616"/>
    </ligand>
</feature>
<dbReference type="GO" id="GO:0005737">
    <property type="term" value="C:cytoplasm"/>
    <property type="evidence" value="ECO:0007669"/>
    <property type="project" value="UniProtKB-SubCell"/>
</dbReference>
<comment type="catalytic activity">
    <reaction evidence="12">
        <text>tRNA(Sec) + L-serine + ATP = L-seryl-tRNA(Sec) + AMP + diphosphate + H(+)</text>
        <dbReference type="Rhea" id="RHEA:42580"/>
        <dbReference type="Rhea" id="RHEA-COMP:9742"/>
        <dbReference type="Rhea" id="RHEA-COMP:10128"/>
        <dbReference type="ChEBI" id="CHEBI:15378"/>
        <dbReference type="ChEBI" id="CHEBI:30616"/>
        <dbReference type="ChEBI" id="CHEBI:33019"/>
        <dbReference type="ChEBI" id="CHEBI:33384"/>
        <dbReference type="ChEBI" id="CHEBI:78442"/>
        <dbReference type="ChEBI" id="CHEBI:78533"/>
        <dbReference type="ChEBI" id="CHEBI:456215"/>
        <dbReference type="EC" id="6.1.1.11"/>
    </reaction>
</comment>
<evidence type="ECO:0000256" key="15">
    <source>
        <dbReference type="PIRSR" id="PIRSR001529-1"/>
    </source>
</evidence>
<evidence type="ECO:0000256" key="8">
    <source>
        <dbReference type="ARBA" id="ARBA00022840"/>
    </source>
</evidence>
<feature type="binding site" evidence="15">
    <location>
        <position position="281"/>
    </location>
    <ligand>
        <name>L-serine</name>
        <dbReference type="ChEBI" id="CHEBI:33384"/>
    </ligand>
</feature>
<dbReference type="GO" id="GO:0004828">
    <property type="term" value="F:serine-tRNA ligase activity"/>
    <property type="evidence" value="ECO:0007669"/>
    <property type="project" value="UniProtKB-UniRule"/>
</dbReference>
<feature type="binding site" evidence="15">
    <location>
        <position position="258"/>
    </location>
    <ligand>
        <name>L-serine</name>
        <dbReference type="ChEBI" id="CHEBI:33384"/>
    </ligand>
</feature>
<proteinExistence type="inferred from homology"/>
<evidence type="ECO:0000259" key="17">
    <source>
        <dbReference type="PROSITE" id="PS50862"/>
    </source>
</evidence>
<dbReference type="AlphaFoldDB" id="A0A0G1N593"/>
<dbReference type="NCBIfam" id="TIGR00414">
    <property type="entry name" value="serS"/>
    <property type="match status" value="1"/>
</dbReference>
<evidence type="ECO:0000256" key="10">
    <source>
        <dbReference type="ARBA" id="ARBA00023146"/>
    </source>
</evidence>
<evidence type="ECO:0000256" key="1">
    <source>
        <dbReference type="ARBA" id="ARBA00004496"/>
    </source>
</evidence>
<feature type="domain" description="Aminoacyl-transfer RNA synthetases class-II family profile" evidence="17">
    <location>
        <begin position="169"/>
        <end position="404"/>
    </location>
</feature>
<dbReference type="EMBL" id="LCLJ01000004">
    <property type="protein sequence ID" value="KKU15704.1"/>
    <property type="molecule type" value="Genomic_DNA"/>
</dbReference>
<evidence type="ECO:0000256" key="2">
    <source>
        <dbReference type="ARBA" id="ARBA00005045"/>
    </source>
</evidence>
<dbReference type="PRINTS" id="PR00981">
    <property type="entry name" value="TRNASYNTHSER"/>
</dbReference>
<evidence type="ECO:0000313" key="19">
    <source>
        <dbReference type="Proteomes" id="UP000034727"/>
    </source>
</evidence>
<dbReference type="Proteomes" id="UP000034727">
    <property type="component" value="Unassembled WGS sequence"/>
</dbReference>
<feature type="binding site" evidence="15">
    <location>
        <position position="378"/>
    </location>
    <ligand>
        <name>L-serine</name>
        <dbReference type="ChEBI" id="CHEBI:33384"/>
    </ligand>
</feature>
<sequence>MLDVNFLRENPDKVKELLSRKGVDIKLVDKFTRVDGEWRQKTAALEQLKSEQNACTQSISSAGGKEEFIAKAQILKKRILEITEEHKLLDKKRDGILVNLPNVPFEDAPRGKDELENKTVREVGEKPVFDFEPRDYLDIAENLGIIDVKTAAKVSGSRFGYFMKEGVLMEMALSKMALEAALPHGFIPVIPPVMIRPEIYESIGRLASDQKEERYYMEKDDIYLVGSSEHTLIPLHLGQTLDESELPKRYIGFSTCFRREAGSYGKDTRGVLRVHQFNKVEFISFTRPDDSEREHRFLLSLQEELMQKLELPYRVVENCTGDMGWTDARQFDIEVWFPSQKKYRETHSCSNTTDFQARGMGTKYKTRDGKKEFVHTLNATAFSQRPIPALIENFQTKNGTVKLPKILAEYIGKDEIA</sequence>
<keyword evidence="9" id="KW-0648">Protein biosynthesis</keyword>
<dbReference type="InterPro" id="IPR015866">
    <property type="entry name" value="Ser-tRNA-synth_1_N"/>
</dbReference>
<dbReference type="PANTHER" id="PTHR43697:SF1">
    <property type="entry name" value="SERINE--TRNA LIGASE"/>
    <property type="match status" value="1"/>
</dbReference>
<feature type="binding site" evidence="16">
    <location>
        <begin position="345"/>
        <end position="348"/>
    </location>
    <ligand>
        <name>ATP</name>
        <dbReference type="ChEBI" id="CHEBI:30616"/>
    </ligand>
</feature>
<evidence type="ECO:0000256" key="5">
    <source>
        <dbReference type="ARBA" id="ARBA00022490"/>
    </source>
</evidence>
<dbReference type="Pfam" id="PF00587">
    <property type="entry name" value="tRNA-synt_2b"/>
    <property type="match status" value="1"/>
</dbReference>
<evidence type="ECO:0000256" key="12">
    <source>
        <dbReference type="ARBA" id="ARBA00047929"/>
    </source>
</evidence>
<dbReference type="GO" id="GO:0005524">
    <property type="term" value="F:ATP binding"/>
    <property type="evidence" value="ECO:0007669"/>
    <property type="project" value="UniProtKB-KW"/>
</dbReference>
<dbReference type="Gene3D" id="1.10.287.40">
    <property type="entry name" value="Serine-tRNA synthetase, tRNA binding domain"/>
    <property type="match status" value="1"/>
</dbReference>
<dbReference type="PATRIC" id="fig|1618663.3.peg.141"/>
<feature type="binding site" evidence="16">
    <location>
        <begin position="274"/>
        <end position="277"/>
    </location>
    <ligand>
        <name>ATP</name>
        <dbReference type="ChEBI" id="CHEBI:30616"/>
    </ligand>
</feature>
<dbReference type="InterPro" id="IPR042103">
    <property type="entry name" value="SerRS_1_N_sf"/>
</dbReference>
<dbReference type="SUPFAM" id="SSF46589">
    <property type="entry name" value="tRNA-binding arm"/>
    <property type="match status" value="1"/>
</dbReference>
<dbReference type="GO" id="GO:0006434">
    <property type="term" value="P:seryl-tRNA aminoacylation"/>
    <property type="evidence" value="ECO:0007669"/>
    <property type="project" value="UniProtKB-UniRule"/>
</dbReference>
<name>A0A0G1N593_9BACT</name>
<keyword evidence="6 18" id="KW-0436">Ligase</keyword>
<comment type="pathway">
    <text evidence="2">Aminoacyl-tRNA biosynthesis; selenocysteinyl-tRNA(Sec) biosynthesis; L-seryl-tRNA(Sec) from L-serine and tRNA(Sec): step 1/1.</text>
</comment>
<evidence type="ECO:0000256" key="11">
    <source>
        <dbReference type="ARBA" id="ARBA00039158"/>
    </source>
</evidence>
<keyword evidence="8 16" id="KW-0067">ATP-binding</keyword>
<evidence type="ECO:0000256" key="14">
    <source>
        <dbReference type="NCBIfam" id="TIGR00414"/>
    </source>
</evidence>
<dbReference type="Pfam" id="PF02403">
    <property type="entry name" value="Seryl_tRNA_N"/>
    <property type="match status" value="1"/>
</dbReference>
<keyword evidence="10" id="KW-0030">Aminoacyl-tRNA synthetase</keyword>
<evidence type="ECO:0000256" key="3">
    <source>
        <dbReference type="ARBA" id="ARBA00010728"/>
    </source>
</evidence>
<evidence type="ECO:0000256" key="16">
    <source>
        <dbReference type="PIRSR" id="PIRSR001529-2"/>
    </source>
</evidence>
<dbReference type="PIRSF" id="PIRSF001529">
    <property type="entry name" value="Ser-tRNA-synth_IIa"/>
    <property type="match status" value="1"/>
</dbReference>
<evidence type="ECO:0000313" key="18">
    <source>
        <dbReference type="EMBL" id="KKU15704.1"/>
    </source>
</evidence>
<evidence type="ECO:0000256" key="9">
    <source>
        <dbReference type="ARBA" id="ARBA00022917"/>
    </source>
</evidence>
<evidence type="ECO:0000256" key="13">
    <source>
        <dbReference type="ARBA" id="ARBA00048823"/>
    </source>
</evidence>
<dbReference type="InterPro" id="IPR045864">
    <property type="entry name" value="aa-tRNA-synth_II/BPL/LPL"/>
</dbReference>
<feature type="site" description="Important for serine binding" evidence="15">
    <location>
        <position position="380"/>
    </location>
</feature>
<protein>
    <recommendedName>
        <fullName evidence="11 14">Serine--tRNA ligase</fullName>
        <ecNumber evidence="4 14">6.1.1.11</ecNumber>
    </recommendedName>
</protein>
<evidence type="ECO:0000256" key="7">
    <source>
        <dbReference type="ARBA" id="ARBA00022741"/>
    </source>
</evidence>
<dbReference type="PROSITE" id="PS50862">
    <property type="entry name" value="AA_TRNA_LIGASE_II"/>
    <property type="match status" value="1"/>
</dbReference>
<comment type="similarity">
    <text evidence="3">Belongs to the class-II aminoacyl-tRNA synthetase family. Type-1 seryl-tRNA synthetase subfamily.</text>
</comment>
<accession>A0A0G1N593</accession>
<evidence type="ECO:0000256" key="4">
    <source>
        <dbReference type="ARBA" id="ARBA00012840"/>
    </source>
</evidence>
<gene>
    <name evidence="18" type="ORF">UX22_C0004G0025</name>
</gene>
<dbReference type="Gene3D" id="3.30.930.10">
    <property type="entry name" value="Bira Bifunctional Protein, Domain 2"/>
    <property type="match status" value="1"/>
</dbReference>
<dbReference type="PANTHER" id="PTHR43697">
    <property type="entry name" value="SERYL-TRNA SYNTHETASE"/>
    <property type="match status" value="1"/>
</dbReference>
<dbReference type="InterPro" id="IPR002317">
    <property type="entry name" value="Ser-tRNA-ligase_type_1"/>
</dbReference>
<dbReference type="InterPro" id="IPR010978">
    <property type="entry name" value="tRNA-bd_arm"/>
</dbReference>
<keyword evidence="5" id="KW-0963">Cytoplasm</keyword>
<comment type="caution">
    <text evidence="18">The sequence shown here is derived from an EMBL/GenBank/DDBJ whole genome shotgun (WGS) entry which is preliminary data.</text>
</comment>
<evidence type="ECO:0000256" key="6">
    <source>
        <dbReference type="ARBA" id="ARBA00022598"/>
    </source>
</evidence>
<keyword evidence="7" id="KW-0547">Nucleotide-binding</keyword>
<dbReference type="SUPFAM" id="SSF55681">
    <property type="entry name" value="Class II aaRS and biotin synthetases"/>
    <property type="match status" value="1"/>
</dbReference>
<comment type="subcellular location">
    <subcellularLocation>
        <location evidence="1">Cytoplasm</location>
    </subcellularLocation>
</comment>
<dbReference type="InterPro" id="IPR002314">
    <property type="entry name" value="aa-tRNA-synt_IIb"/>
</dbReference>
<dbReference type="InterPro" id="IPR006195">
    <property type="entry name" value="aa-tRNA-synth_II"/>
</dbReference>